<reference evidence="15 17" key="3">
    <citation type="submission" date="2019-07" db="EMBL/GenBank/DDBJ databases">
        <authorList>
            <person name="Jastrzebski P J."/>
            <person name="Paukszto L."/>
            <person name="Jastrzebski P J."/>
        </authorList>
    </citation>
    <scope>NUCLEOTIDE SEQUENCE [LARGE SCALE GENOMIC DNA]</scope>
    <source>
        <strain evidence="15 17">WMS-il1</strain>
    </source>
</reference>
<dbReference type="EMBL" id="UYSG01011244">
    <property type="protein sequence ID" value="VDL61562.1"/>
    <property type="molecule type" value="Genomic_DNA"/>
</dbReference>
<evidence type="ECO:0000256" key="3">
    <source>
        <dbReference type="ARBA" id="ARBA00012243"/>
    </source>
</evidence>
<keyword evidence="6" id="KW-0443">Lipid metabolism</keyword>
<dbReference type="STRING" id="6216.A0A0R3SUQ5"/>
<evidence type="ECO:0000256" key="4">
    <source>
        <dbReference type="ARBA" id="ARBA00022516"/>
    </source>
</evidence>
<accession>A0A0R3SUQ5</accession>
<evidence type="ECO:0000256" key="8">
    <source>
        <dbReference type="ARBA" id="ARBA00023239"/>
    </source>
</evidence>
<evidence type="ECO:0000256" key="9">
    <source>
        <dbReference type="ARBA" id="ARBA00023264"/>
    </source>
</evidence>
<evidence type="ECO:0000256" key="2">
    <source>
        <dbReference type="ARBA" id="ARBA00005189"/>
    </source>
</evidence>
<dbReference type="Proteomes" id="UP000274504">
    <property type="component" value="Unassembled WGS sequence"/>
</dbReference>
<dbReference type="Proteomes" id="UP000321570">
    <property type="component" value="Unassembled WGS sequence"/>
</dbReference>
<keyword evidence="8" id="KW-0456">Lyase</keyword>
<dbReference type="PANTHER" id="PTHR10067">
    <property type="entry name" value="PHOSPHATIDYLSERINE DECARBOXYLASE"/>
    <property type="match status" value="1"/>
</dbReference>
<reference evidence="18" key="1">
    <citation type="submission" date="2017-02" db="UniProtKB">
        <authorList>
            <consortium name="WormBaseParasite"/>
        </authorList>
    </citation>
    <scope>IDENTIFICATION</scope>
</reference>
<comment type="cofactor">
    <cofactor evidence="1">
        <name>pyruvate</name>
        <dbReference type="ChEBI" id="CHEBI:15361"/>
    </cofactor>
</comment>
<evidence type="ECO:0000313" key="15">
    <source>
        <dbReference type="EMBL" id="VUZ55895.1"/>
    </source>
</evidence>
<keyword evidence="13" id="KW-1133">Transmembrane helix</keyword>
<gene>
    <name evidence="14" type="ORF">HDID_LOCUS9244</name>
    <name evidence="15" type="ORF">WMSIL1_LOCUS13535</name>
</gene>
<feature type="transmembrane region" description="Helical" evidence="13">
    <location>
        <begin position="44"/>
        <end position="65"/>
    </location>
</feature>
<evidence type="ECO:0000256" key="1">
    <source>
        <dbReference type="ARBA" id="ARBA00001928"/>
    </source>
</evidence>
<keyword evidence="13" id="KW-0472">Membrane</keyword>
<dbReference type="GO" id="GO:0005739">
    <property type="term" value="C:mitochondrion"/>
    <property type="evidence" value="ECO:0007669"/>
    <property type="project" value="TreeGrafter"/>
</dbReference>
<reference evidence="14 16" key="2">
    <citation type="submission" date="2018-11" db="EMBL/GenBank/DDBJ databases">
        <authorList>
            <consortium name="Pathogen Informatics"/>
        </authorList>
    </citation>
    <scope>NUCLEOTIDE SEQUENCE [LARGE SCALE GENOMIC DNA]</scope>
</reference>
<evidence type="ECO:0000313" key="14">
    <source>
        <dbReference type="EMBL" id="VDL61562.1"/>
    </source>
</evidence>
<dbReference type="InterPro" id="IPR033177">
    <property type="entry name" value="PSD-B"/>
</dbReference>
<dbReference type="AlphaFoldDB" id="A0A0R3SUQ5"/>
<evidence type="ECO:0000256" key="13">
    <source>
        <dbReference type="SAM" id="Phobius"/>
    </source>
</evidence>
<evidence type="ECO:0000256" key="5">
    <source>
        <dbReference type="ARBA" id="ARBA00022793"/>
    </source>
</evidence>
<evidence type="ECO:0000313" key="16">
    <source>
        <dbReference type="Proteomes" id="UP000274504"/>
    </source>
</evidence>
<evidence type="ECO:0000313" key="17">
    <source>
        <dbReference type="Proteomes" id="UP000321570"/>
    </source>
</evidence>
<evidence type="ECO:0000256" key="6">
    <source>
        <dbReference type="ARBA" id="ARBA00023098"/>
    </source>
</evidence>
<keyword evidence="10" id="KW-0670">Pyruvate</keyword>
<dbReference type="EC" id="4.1.1.65" evidence="3"/>
<dbReference type="PANTHER" id="PTHR10067:SF6">
    <property type="entry name" value="PHOSPHATIDYLSERINE DECARBOXYLASE PROENZYME, MITOCHONDRIAL"/>
    <property type="match status" value="1"/>
</dbReference>
<proteinExistence type="predicted"/>
<dbReference type="InterPro" id="IPR003817">
    <property type="entry name" value="PS_Dcarbxylase"/>
</dbReference>
<dbReference type="GO" id="GO:0006646">
    <property type="term" value="P:phosphatidylethanolamine biosynthetic process"/>
    <property type="evidence" value="ECO:0007669"/>
    <property type="project" value="UniProtKB-UniPathway"/>
</dbReference>
<dbReference type="GO" id="GO:0004609">
    <property type="term" value="F:phosphatidylserine decarboxylase activity"/>
    <property type="evidence" value="ECO:0007669"/>
    <property type="project" value="UniProtKB-EC"/>
</dbReference>
<dbReference type="NCBIfam" id="TIGR00163">
    <property type="entry name" value="PS_decarb"/>
    <property type="match status" value="1"/>
</dbReference>
<evidence type="ECO:0000256" key="12">
    <source>
        <dbReference type="ARBA" id="ARBA00045136"/>
    </source>
</evidence>
<dbReference type="Pfam" id="PF02666">
    <property type="entry name" value="PS_Dcarbxylase"/>
    <property type="match status" value="1"/>
</dbReference>
<evidence type="ECO:0000256" key="10">
    <source>
        <dbReference type="ARBA" id="ARBA00023317"/>
    </source>
</evidence>
<feature type="transmembrane region" description="Helical" evidence="13">
    <location>
        <begin position="274"/>
        <end position="298"/>
    </location>
</feature>
<protein>
    <recommendedName>
        <fullName evidence="3">phosphatidylserine decarboxylase</fullName>
        <ecNumber evidence="3">4.1.1.65</ecNumber>
    </recommendedName>
</protein>
<dbReference type="EMBL" id="CABIJS010000697">
    <property type="protein sequence ID" value="VUZ55895.1"/>
    <property type="molecule type" value="Genomic_DNA"/>
</dbReference>
<organism evidence="18">
    <name type="scientific">Hymenolepis diminuta</name>
    <name type="common">Rat tapeworm</name>
    <dbReference type="NCBI Taxonomy" id="6216"/>
    <lineage>
        <taxon>Eukaryota</taxon>
        <taxon>Metazoa</taxon>
        <taxon>Spiralia</taxon>
        <taxon>Lophotrochozoa</taxon>
        <taxon>Platyhelminthes</taxon>
        <taxon>Cestoda</taxon>
        <taxon>Eucestoda</taxon>
        <taxon>Cyclophyllidea</taxon>
        <taxon>Hymenolepididae</taxon>
        <taxon>Hymenolepis</taxon>
    </lineage>
</organism>
<keyword evidence="9" id="KW-1208">Phospholipid metabolism</keyword>
<sequence length="381" mass="42802">MYRSSFFVVSKHLLRLPLRSTSFVPPKAPHTLNNLPSGRLPHIFLPRTLIGATIFTGSYFAYLWYFDREKAPSDYPKDFEAVIYRRLPTNTFSHLIGTVSDINVPSFLRRFIFGTYVKLTHCNMKEAKEPNLINYSTLSELFSRELSPDIRPVDKTAILNCPCDGTVVYVGTVEGEQPMLAQVKGKAYSIEEFLGPLPPEKRVLARTVGGKNRLYQCVIYLCPGDYHRFHSPTDWNVKARRHFTGKLLSVRPSFIQKLPGVFTLNERVVYLGEWLYGFMSLTAVGAAGVGSVVAAGSLDPSLSTNPRSLEPQRALEPGLHFDEVFIPVAVERMTSGAPFGYFKMGSTIVLVFEGPESGFEWTVKPGDKVKFGQALMRKEKE</sequence>
<evidence type="ECO:0000313" key="18">
    <source>
        <dbReference type="WBParaSite" id="HDID_0000924601-mRNA-1"/>
    </source>
</evidence>
<dbReference type="WBParaSite" id="HDID_0000924601-mRNA-1">
    <property type="protein sequence ID" value="HDID_0000924601-mRNA-1"/>
    <property type="gene ID" value="HDID_0000924601"/>
</dbReference>
<evidence type="ECO:0000256" key="7">
    <source>
        <dbReference type="ARBA" id="ARBA00023209"/>
    </source>
</evidence>
<comment type="pathway">
    <text evidence="11">Phospholipid metabolism; phosphatidylethanolamine biosynthesis.</text>
</comment>
<evidence type="ECO:0000256" key="11">
    <source>
        <dbReference type="ARBA" id="ARBA00024326"/>
    </source>
</evidence>
<dbReference type="OrthoDB" id="4330at2759"/>
<comment type="function">
    <text evidence="12">Catalyzes the formation of phosphatidylethanolamine (PtdEtn) from phosphatidylserine (PtdSer). Plays a central role in phospholipid metabolism and in the interorganelle trafficking of phosphatidylserine. May be involved in lipid droplet biogenesis at the endoplasmic reticulum membrane.</text>
</comment>
<keyword evidence="5" id="KW-0210">Decarboxylase</keyword>
<comment type="pathway">
    <text evidence="2">Lipid metabolism.</text>
</comment>
<dbReference type="UniPathway" id="UPA00558"/>
<keyword evidence="13" id="KW-0812">Transmembrane</keyword>
<keyword evidence="7" id="KW-0594">Phospholipid biosynthesis</keyword>
<keyword evidence="4" id="KW-0444">Lipid biosynthesis</keyword>
<name>A0A0R3SUQ5_HYMDI</name>
<keyword evidence="17" id="KW-1185">Reference proteome</keyword>